<sequence>MAWHFEKIPMSLFVTAEKLFTVIEKVGERQQEKEDTQENNNTKGLTEQKKTYRIAGYLNLVANTIDNFTHGLSLGGAFLVSLRLGLLTTFAILVHEIPHEVGDFAILLKSGFTRWHAALFQILTAGGGLIGALSAITFSGATNSIEARTSWILPFTAGTFLHIALVTVLPDLLKEEDPKESFKQLLALILGITIMAFVTNAFE</sequence>
<name>A0AAV8ZKW7_9CUCU</name>
<keyword evidence="8" id="KW-1185">Reference proteome</keyword>
<dbReference type="Pfam" id="PF02535">
    <property type="entry name" value="Zip"/>
    <property type="match status" value="1"/>
</dbReference>
<gene>
    <name evidence="7" type="ORF">NQ314_004273</name>
</gene>
<dbReference type="Proteomes" id="UP001162156">
    <property type="component" value="Unassembled WGS sequence"/>
</dbReference>
<evidence type="ECO:0008006" key="9">
    <source>
        <dbReference type="Google" id="ProtNLM"/>
    </source>
</evidence>
<comment type="similarity">
    <text evidence="5">Belongs to the ZIP transporter (TC 2.A.5) family. KE4/Catsup subfamily.</text>
</comment>
<dbReference type="InterPro" id="IPR003689">
    <property type="entry name" value="ZIP"/>
</dbReference>
<evidence type="ECO:0000256" key="5">
    <source>
        <dbReference type="ARBA" id="ARBA00038485"/>
    </source>
</evidence>
<keyword evidence="4 6" id="KW-0472">Membrane</keyword>
<dbReference type="GO" id="GO:0016020">
    <property type="term" value="C:membrane"/>
    <property type="evidence" value="ECO:0007669"/>
    <property type="project" value="UniProtKB-SubCell"/>
</dbReference>
<evidence type="ECO:0000313" key="8">
    <source>
        <dbReference type="Proteomes" id="UP001162156"/>
    </source>
</evidence>
<reference evidence="7" key="1">
    <citation type="journal article" date="2023" name="Insect Mol. Biol.">
        <title>Genome sequencing provides insights into the evolution of gene families encoding plant cell wall-degrading enzymes in longhorned beetles.</title>
        <authorList>
            <person name="Shin N.R."/>
            <person name="Okamura Y."/>
            <person name="Kirsch R."/>
            <person name="Pauchet Y."/>
        </authorList>
    </citation>
    <scope>NUCLEOTIDE SEQUENCE</scope>
    <source>
        <strain evidence="7">RBIC_L_NR</strain>
    </source>
</reference>
<protein>
    <recommendedName>
        <fullName evidence="9">Zinc transporter ZIP13</fullName>
    </recommendedName>
</protein>
<comment type="caution">
    <text evidence="7">The sequence shown here is derived from an EMBL/GenBank/DDBJ whole genome shotgun (WGS) entry which is preliminary data.</text>
</comment>
<dbReference type="GO" id="GO:0005385">
    <property type="term" value="F:zinc ion transmembrane transporter activity"/>
    <property type="evidence" value="ECO:0007669"/>
    <property type="project" value="TreeGrafter"/>
</dbReference>
<feature type="transmembrane region" description="Helical" evidence="6">
    <location>
        <begin position="115"/>
        <end position="139"/>
    </location>
</feature>
<evidence type="ECO:0000313" key="7">
    <source>
        <dbReference type="EMBL" id="KAJ8965205.1"/>
    </source>
</evidence>
<accession>A0AAV8ZKW7</accession>
<dbReference type="EMBL" id="JANEYF010001271">
    <property type="protein sequence ID" value="KAJ8965205.1"/>
    <property type="molecule type" value="Genomic_DNA"/>
</dbReference>
<evidence type="ECO:0000256" key="6">
    <source>
        <dbReference type="SAM" id="Phobius"/>
    </source>
</evidence>
<proteinExistence type="inferred from homology"/>
<evidence type="ECO:0000256" key="3">
    <source>
        <dbReference type="ARBA" id="ARBA00022989"/>
    </source>
</evidence>
<keyword evidence="2 6" id="KW-0812">Transmembrane</keyword>
<dbReference type="PANTHER" id="PTHR16950:SF16">
    <property type="entry name" value="ZINC TRANSPORTER ZIP13"/>
    <property type="match status" value="1"/>
</dbReference>
<feature type="transmembrane region" description="Helical" evidence="6">
    <location>
        <begin position="72"/>
        <end position="94"/>
    </location>
</feature>
<organism evidence="7 8">
    <name type="scientific">Rhamnusium bicolor</name>
    <dbReference type="NCBI Taxonomy" id="1586634"/>
    <lineage>
        <taxon>Eukaryota</taxon>
        <taxon>Metazoa</taxon>
        <taxon>Ecdysozoa</taxon>
        <taxon>Arthropoda</taxon>
        <taxon>Hexapoda</taxon>
        <taxon>Insecta</taxon>
        <taxon>Pterygota</taxon>
        <taxon>Neoptera</taxon>
        <taxon>Endopterygota</taxon>
        <taxon>Coleoptera</taxon>
        <taxon>Polyphaga</taxon>
        <taxon>Cucujiformia</taxon>
        <taxon>Chrysomeloidea</taxon>
        <taxon>Cerambycidae</taxon>
        <taxon>Lepturinae</taxon>
        <taxon>Rhagiini</taxon>
        <taxon>Rhamnusium</taxon>
    </lineage>
</organism>
<dbReference type="AlphaFoldDB" id="A0AAV8ZKW7"/>
<feature type="transmembrane region" description="Helical" evidence="6">
    <location>
        <begin position="151"/>
        <end position="173"/>
    </location>
</feature>
<dbReference type="PANTHER" id="PTHR16950">
    <property type="entry name" value="ZINC TRANSPORTER SLC39A7 HISTIDINE-RICH MEMBRANE PROTEIN KE4"/>
    <property type="match status" value="1"/>
</dbReference>
<evidence type="ECO:0000256" key="2">
    <source>
        <dbReference type="ARBA" id="ARBA00022692"/>
    </source>
</evidence>
<evidence type="ECO:0000256" key="4">
    <source>
        <dbReference type="ARBA" id="ARBA00023136"/>
    </source>
</evidence>
<keyword evidence="3 6" id="KW-1133">Transmembrane helix</keyword>
<dbReference type="GO" id="GO:0006882">
    <property type="term" value="P:intracellular zinc ion homeostasis"/>
    <property type="evidence" value="ECO:0007669"/>
    <property type="project" value="TreeGrafter"/>
</dbReference>
<evidence type="ECO:0000256" key="1">
    <source>
        <dbReference type="ARBA" id="ARBA00004141"/>
    </source>
</evidence>
<feature type="transmembrane region" description="Helical" evidence="6">
    <location>
        <begin position="185"/>
        <end position="202"/>
    </location>
</feature>
<comment type="subcellular location">
    <subcellularLocation>
        <location evidence="1">Membrane</location>
        <topology evidence="1">Multi-pass membrane protein</topology>
    </subcellularLocation>
</comment>